<dbReference type="Proteomes" id="UP000026961">
    <property type="component" value="Chromosome 9"/>
</dbReference>
<reference evidence="2" key="1">
    <citation type="submission" date="2015-04" db="UniProtKB">
        <authorList>
            <consortium name="EnsemblPlants"/>
        </authorList>
    </citation>
    <scope>IDENTIFICATION</scope>
</reference>
<evidence type="ECO:0000313" key="2">
    <source>
        <dbReference type="EnsemblPlants" id="OGLUM09G07740.2"/>
    </source>
</evidence>
<sequence>LPSPSTSPHRILRFLPRCAPRTHAPPPLALAPPAASIALQTLNLTSPPNAASPPSCVTPPLVALLAGFLCTASDLHRELPPPELRRAVYRDGFRRISIRSKAIPRRPYYRHSIHPGSDPPLSLPRKP</sequence>
<dbReference type="AlphaFoldDB" id="A0A0E0B1Z4"/>
<keyword evidence="3" id="KW-1185">Reference proteome</keyword>
<accession>A0A0E0B1Z4</accession>
<reference evidence="2" key="2">
    <citation type="submission" date="2018-05" db="EMBL/GenBank/DDBJ databases">
        <title>OgluRS3 (Oryza glumaepatula Reference Sequence Version 3).</title>
        <authorList>
            <person name="Zhang J."/>
            <person name="Kudrna D."/>
            <person name="Lee S."/>
            <person name="Talag J."/>
            <person name="Welchert J."/>
            <person name="Wing R.A."/>
        </authorList>
    </citation>
    <scope>NUCLEOTIDE SEQUENCE [LARGE SCALE GENOMIC DNA]</scope>
</reference>
<name>A0A0E0B1Z4_9ORYZ</name>
<proteinExistence type="predicted"/>
<evidence type="ECO:0000313" key="3">
    <source>
        <dbReference type="Proteomes" id="UP000026961"/>
    </source>
</evidence>
<dbReference type="HOGENOM" id="CLU_1976224_0_0_1"/>
<dbReference type="EnsemblPlants" id="OGLUM09G07740.2">
    <property type="protein sequence ID" value="OGLUM09G07740.2"/>
    <property type="gene ID" value="OGLUM09G07740"/>
</dbReference>
<dbReference type="Gramene" id="OGLUM09G07740.2">
    <property type="protein sequence ID" value="OGLUM09G07740.2"/>
    <property type="gene ID" value="OGLUM09G07740"/>
</dbReference>
<evidence type="ECO:0000256" key="1">
    <source>
        <dbReference type="SAM" id="MobiDB-lite"/>
    </source>
</evidence>
<protein>
    <submittedName>
        <fullName evidence="2">Uncharacterized protein</fullName>
    </submittedName>
</protein>
<feature type="region of interest" description="Disordered" evidence="1">
    <location>
        <begin position="107"/>
        <end position="127"/>
    </location>
</feature>
<dbReference type="EnsemblPlants" id="OGLUM09G07740.1">
    <property type="protein sequence ID" value="OGLUM09G07740.1"/>
    <property type="gene ID" value="OGLUM09G07740"/>
</dbReference>
<feature type="compositionally biased region" description="Pro residues" evidence="1">
    <location>
        <begin position="117"/>
        <end position="127"/>
    </location>
</feature>
<dbReference type="Gramene" id="OGLUM09G07740.1">
    <property type="protein sequence ID" value="OGLUM09G07740.1"/>
    <property type="gene ID" value="OGLUM09G07740"/>
</dbReference>
<organism evidence="2">
    <name type="scientific">Oryza glumipatula</name>
    <dbReference type="NCBI Taxonomy" id="40148"/>
    <lineage>
        <taxon>Eukaryota</taxon>
        <taxon>Viridiplantae</taxon>
        <taxon>Streptophyta</taxon>
        <taxon>Embryophyta</taxon>
        <taxon>Tracheophyta</taxon>
        <taxon>Spermatophyta</taxon>
        <taxon>Magnoliopsida</taxon>
        <taxon>Liliopsida</taxon>
        <taxon>Poales</taxon>
        <taxon>Poaceae</taxon>
        <taxon>BOP clade</taxon>
        <taxon>Oryzoideae</taxon>
        <taxon>Oryzeae</taxon>
        <taxon>Oryzinae</taxon>
        <taxon>Oryza</taxon>
    </lineage>
</organism>